<dbReference type="GO" id="GO:0046920">
    <property type="term" value="F:alpha-(1-&gt;3)-fucosyltransferase activity"/>
    <property type="evidence" value="ECO:0007669"/>
    <property type="project" value="TreeGrafter"/>
</dbReference>
<dbReference type="EC" id="2.4.1.-" evidence="11"/>
<comment type="similarity">
    <text evidence="3 11">Belongs to the glycosyltransferase 10 family.</text>
</comment>
<keyword evidence="9 11" id="KW-0472">Membrane</keyword>
<comment type="pathway">
    <text evidence="2">Protein modification; protein glycosylation.</text>
</comment>
<dbReference type="Proteomes" id="UP000887013">
    <property type="component" value="Unassembled WGS sequence"/>
</dbReference>
<dbReference type="GO" id="GO:0032580">
    <property type="term" value="C:Golgi cisterna membrane"/>
    <property type="evidence" value="ECO:0007669"/>
    <property type="project" value="UniProtKB-SubCell"/>
</dbReference>
<dbReference type="AlphaFoldDB" id="A0A8X6QMM1"/>
<dbReference type="SUPFAM" id="SSF53756">
    <property type="entry name" value="UDP-Glycosyltransferase/glycogen phosphorylase"/>
    <property type="match status" value="1"/>
</dbReference>
<evidence type="ECO:0000313" key="14">
    <source>
        <dbReference type="EMBL" id="GFU22522.1"/>
    </source>
</evidence>
<evidence type="ECO:0000256" key="9">
    <source>
        <dbReference type="ARBA" id="ARBA00023136"/>
    </source>
</evidence>
<keyword evidence="4 11" id="KW-0328">Glycosyltransferase</keyword>
<dbReference type="FunFam" id="3.40.50.11660:FF:000002">
    <property type="entry name" value="Alpha-(1,3)-fucosyltransferase"/>
    <property type="match status" value="1"/>
</dbReference>
<evidence type="ECO:0000256" key="3">
    <source>
        <dbReference type="ARBA" id="ARBA00008919"/>
    </source>
</evidence>
<reference evidence="14" key="1">
    <citation type="submission" date="2020-08" db="EMBL/GenBank/DDBJ databases">
        <title>Multicomponent nature underlies the extraordinary mechanical properties of spider dragline silk.</title>
        <authorList>
            <person name="Kono N."/>
            <person name="Nakamura H."/>
            <person name="Mori M."/>
            <person name="Yoshida Y."/>
            <person name="Ohtoshi R."/>
            <person name="Malay A.D."/>
            <person name="Moran D.A.P."/>
            <person name="Tomita M."/>
            <person name="Numata K."/>
            <person name="Arakawa K."/>
        </authorList>
    </citation>
    <scope>NUCLEOTIDE SEQUENCE</scope>
</reference>
<evidence type="ECO:0000259" key="13">
    <source>
        <dbReference type="Pfam" id="PF17039"/>
    </source>
</evidence>
<accession>A0A8X6QMM1</accession>
<keyword evidence="7" id="KW-0735">Signal-anchor</keyword>
<dbReference type="Gene3D" id="3.40.50.11660">
    <property type="entry name" value="Glycosyl transferase family 10, C-terminal domain"/>
    <property type="match status" value="1"/>
</dbReference>
<name>A0A8X6QMM1_NEPPI</name>
<feature type="domain" description="Fucosyltransferase N-terminal" evidence="13">
    <location>
        <begin position="62"/>
        <end position="176"/>
    </location>
</feature>
<evidence type="ECO:0000256" key="7">
    <source>
        <dbReference type="ARBA" id="ARBA00022968"/>
    </source>
</evidence>
<keyword evidence="15" id="KW-1185">Reference proteome</keyword>
<feature type="transmembrane region" description="Helical" evidence="11">
    <location>
        <begin position="20"/>
        <end position="40"/>
    </location>
</feature>
<dbReference type="InterPro" id="IPR055270">
    <property type="entry name" value="Glyco_tran_10_C"/>
</dbReference>
<evidence type="ECO:0000313" key="15">
    <source>
        <dbReference type="Proteomes" id="UP000887013"/>
    </source>
</evidence>
<proteinExistence type="inferred from homology"/>
<dbReference type="InterPro" id="IPR031481">
    <property type="entry name" value="Glyco_tran_10_N"/>
</dbReference>
<protein>
    <recommendedName>
        <fullName evidence="11">Fucosyltransferase</fullName>
        <ecNumber evidence="11">2.4.1.-</ecNumber>
    </recommendedName>
</protein>
<comment type="caution">
    <text evidence="14">The sequence shown here is derived from an EMBL/GenBank/DDBJ whole genome shotgun (WGS) entry which is preliminary data.</text>
</comment>
<organism evidence="14 15">
    <name type="scientific">Nephila pilipes</name>
    <name type="common">Giant wood spider</name>
    <name type="synonym">Nephila maculata</name>
    <dbReference type="NCBI Taxonomy" id="299642"/>
    <lineage>
        <taxon>Eukaryota</taxon>
        <taxon>Metazoa</taxon>
        <taxon>Ecdysozoa</taxon>
        <taxon>Arthropoda</taxon>
        <taxon>Chelicerata</taxon>
        <taxon>Arachnida</taxon>
        <taxon>Araneae</taxon>
        <taxon>Araneomorphae</taxon>
        <taxon>Entelegynae</taxon>
        <taxon>Araneoidea</taxon>
        <taxon>Nephilidae</taxon>
        <taxon>Nephila</taxon>
    </lineage>
</organism>
<dbReference type="InterPro" id="IPR001503">
    <property type="entry name" value="Glyco_trans_10"/>
</dbReference>
<evidence type="ECO:0000256" key="5">
    <source>
        <dbReference type="ARBA" id="ARBA00022679"/>
    </source>
</evidence>
<evidence type="ECO:0000256" key="2">
    <source>
        <dbReference type="ARBA" id="ARBA00004922"/>
    </source>
</evidence>
<evidence type="ECO:0000256" key="8">
    <source>
        <dbReference type="ARBA" id="ARBA00022989"/>
    </source>
</evidence>
<keyword evidence="8 11" id="KW-1133">Transmembrane helix</keyword>
<evidence type="ECO:0000256" key="1">
    <source>
        <dbReference type="ARBA" id="ARBA00004447"/>
    </source>
</evidence>
<evidence type="ECO:0000256" key="6">
    <source>
        <dbReference type="ARBA" id="ARBA00022692"/>
    </source>
</evidence>
<dbReference type="PANTHER" id="PTHR11929:SF194">
    <property type="entry name" value="ALPHA-(1,3)-FUCOSYLTRANSFERASE 10"/>
    <property type="match status" value="1"/>
</dbReference>
<dbReference type="OrthoDB" id="9993460at2759"/>
<evidence type="ECO:0000256" key="11">
    <source>
        <dbReference type="RuleBase" id="RU003832"/>
    </source>
</evidence>
<dbReference type="EMBL" id="BMAW01081025">
    <property type="protein sequence ID" value="GFU22522.1"/>
    <property type="molecule type" value="Genomic_DNA"/>
</dbReference>
<evidence type="ECO:0000256" key="4">
    <source>
        <dbReference type="ARBA" id="ARBA00022676"/>
    </source>
</evidence>
<dbReference type="InterPro" id="IPR038577">
    <property type="entry name" value="GT10-like_C_sf"/>
</dbReference>
<comment type="subcellular location">
    <subcellularLocation>
        <location evidence="1 11">Golgi apparatus</location>
        <location evidence="1 11">Golgi stack membrane</location>
        <topology evidence="1 11">Single-pass type II membrane protein</topology>
    </subcellularLocation>
</comment>
<keyword evidence="10" id="KW-0325">Glycoprotein</keyword>
<dbReference type="Pfam" id="PF00852">
    <property type="entry name" value="Glyco_transf_10"/>
    <property type="match status" value="1"/>
</dbReference>
<feature type="domain" description="Fucosyltransferase C-terminal" evidence="12">
    <location>
        <begin position="208"/>
        <end position="350"/>
    </location>
</feature>
<sequence length="476" mass="55319">MIDKLWRSCCKKRGFRYKVALIIVGIVVLFYLLIIILNVIESNLDEDRPFFTIHQGEPKDEKLPILIWWTPFTGDSGSYKQCGQYICYFTDQRKYMSDPRTKQACCSNIFPFLLAFLFYGSDFKPTDLPLPRSLTHDWGLLHEESPKNNFLFSMERVMKLFNHTATFRRESDLPLTFQYLESLDSLTSQKYFVPTSVKNEKGKTLAPLVYLHSDCNTPSERDSYVEELAKYIPVDSYGKCLQNKELPSHLSDPLTNMISPELFQLLAQYKFNLAFENAVCQDYITEKLWRPLTIGSVPIYYGSPKIEDWLPNPKSAILVKNFESPKQLAEHLLALQADDTAYEDHLEHIIKGQISNKKLIDAMIDREWGINNDPAKKSFIDCFECLVCKRVAENYKRELRQATPLKFQATFEQYGCPKPGSNFSLKENSPNWWPELYDKAVFEARAMENLIRRGTNYTSTDFYQEVINLLENSAVR</sequence>
<evidence type="ECO:0000259" key="12">
    <source>
        <dbReference type="Pfam" id="PF00852"/>
    </source>
</evidence>
<keyword evidence="11" id="KW-0333">Golgi apparatus</keyword>
<dbReference type="Pfam" id="PF17039">
    <property type="entry name" value="Glyco_tran_10_N"/>
    <property type="match status" value="1"/>
</dbReference>
<evidence type="ECO:0000256" key="10">
    <source>
        <dbReference type="ARBA" id="ARBA00023180"/>
    </source>
</evidence>
<keyword evidence="5 11" id="KW-0808">Transferase</keyword>
<dbReference type="PANTHER" id="PTHR11929">
    <property type="entry name" value="ALPHA- 1,3 -FUCOSYLTRANSFERASE"/>
    <property type="match status" value="1"/>
</dbReference>
<keyword evidence="6 11" id="KW-0812">Transmembrane</keyword>
<gene>
    <name evidence="14" type="primary">FUT10</name>
    <name evidence="14" type="ORF">NPIL_175311</name>
</gene>